<evidence type="ECO:0000313" key="2">
    <source>
        <dbReference type="EMBL" id="CAF0973526.1"/>
    </source>
</evidence>
<dbReference type="Proteomes" id="UP000682733">
    <property type="component" value="Unassembled WGS sequence"/>
</dbReference>
<feature type="region of interest" description="Disordered" evidence="1">
    <location>
        <begin position="27"/>
        <end position="51"/>
    </location>
</feature>
<organism evidence="2 6">
    <name type="scientific">Didymodactylos carnosus</name>
    <dbReference type="NCBI Taxonomy" id="1234261"/>
    <lineage>
        <taxon>Eukaryota</taxon>
        <taxon>Metazoa</taxon>
        <taxon>Spiralia</taxon>
        <taxon>Gnathifera</taxon>
        <taxon>Rotifera</taxon>
        <taxon>Eurotatoria</taxon>
        <taxon>Bdelloidea</taxon>
        <taxon>Philodinida</taxon>
        <taxon>Philodinidae</taxon>
        <taxon>Didymodactylos</taxon>
    </lineage>
</organism>
<dbReference type="AlphaFoldDB" id="A0A814EN06"/>
<dbReference type="EMBL" id="CAJOBA010032000">
    <property type="protein sequence ID" value="CAF3961864.1"/>
    <property type="molecule type" value="Genomic_DNA"/>
</dbReference>
<comment type="caution">
    <text evidence="2">The sequence shown here is derived from an EMBL/GenBank/DDBJ whole genome shotgun (WGS) entry which is preliminary data.</text>
</comment>
<dbReference type="Proteomes" id="UP000681722">
    <property type="component" value="Unassembled WGS sequence"/>
</dbReference>
<evidence type="ECO:0000313" key="4">
    <source>
        <dbReference type="EMBL" id="CAF3746439.1"/>
    </source>
</evidence>
<sequence>MSTTRYPDIIHHALHDADAHRRHLMSDQNATGNGNVGYPSGQEIRRSSLSHTPTAIEQQYLNDWGF</sequence>
<reference evidence="2" key="1">
    <citation type="submission" date="2021-02" db="EMBL/GenBank/DDBJ databases">
        <authorList>
            <person name="Nowell W R."/>
        </authorList>
    </citation>
    <scope>NUCLEOTIDE SEQUENCE</scope>
</reference>
<evidence type="ECO:0000313" key="3">
    <source>
        <dbReference type="EMBL" id="CAF1152887.1"/>
    </source>
</evidence>
<evidence type="ECO:0000256" key="1">
    <source>
        <dbReference type="SAM" id="MobiDB-lite"/>
    </source>
</evidence>
<protein>
    <submittedName>
        <fullName evidence="2">Uncharacterized protein</fullName>
    </submittedName>
</protein>
<gene>
    <name evidence="2" type="ORF">GPM918_LOCUS12364</name>
    <name evidence="3" type="ORF">OVA965_LOCUS21695</name>
    <name evidence="4" type="ORF">SRO942_LOCUS12365</name>
    <name evidence="5" type="ORF">TMI583_LOCUS22405</name>
</gene>
<keyword evidence="6" id="KW-1185">Reference proteome</keyword>
<dbReference type="EMBL" id="CAJNOQ010002695">
    <property type="protein sequence ID" value="CAF0973526.1"/>
    <property type="molecule type" value="Genomic_DNA"/>
</dbReference>
<proteinExistence type="predicted"/>
<dbReference type="Proteomes" id="UP000663829">
    <property type="component" value="Unassembled WGS sequence"/>
</dbReference>
<dbReference type="Proteomes" id="UP000677228">
    <property type="component" value="Unassembled WGS sequence"/>
</dbReference>
<evidence type="ECO:0000313" key="5">
    <source>
        <dbReference type="EMBL" id="CAF3961864.1"/>
    </source>
</evidence>
<dbReference type="EMBL" id="CAJOBC010002695">
    <property type="protein sequence ID" value="CAF3746439.1"/>
    <property type="molecule type" value="Genomic_DNA"/>
</dbReference>
<evidence type="ECO:0000313" key="6">
    <source>
        <dbReference type="Proteomes" id="UP000663829"/>
    </source>
</evidence>
<accession>A0A814EN06</accession>
<name>A0A814EN06_9BILA</name>
<dbReference type="EMBL" id="CAJNOK010011972">
    <property type="protein sequence ID" value="CAF1152887.1"/>
    <property type="molecule type" value="Genomic_DNA"/>
</dbReference>